<protein>
    <recommendedName>
        <fullName evidence="5">Type I restriction modification DNA specificity domain-containing protein</fullName>
    </recommendedName>
</protein>
<gene>
    <name evidence="4" type="ORF">S01H4_56542</name>
</gene>
<dbReference type="InterPro" id="IPR044946">
    <property type="entry name" value="Restrct_endonuc_typeI_TRD_sf"/>
</dbReference>
<dbReference type="GO" id="GO:0003677">
    <property type="term" value="F:DNA binding"/>
    <property type="evidence" value="ECO:0007669"/>
    <property type="project" value="UniProtKB-KW"/>
</dbReference>
<feature type="non-terminal residue" evidence="4">
    <location>
        <position position="1"/>
    </location>
</feature>
<evidence type="ECO:0000256" key="1">
    <source>
        <dbReference type="ARBA" id="ARBA00022747"/>
    </source>
</evidence>
<feature type="coiled-coil region" evidence="3">
    <location>
        <begin position="54"/>
        <end position="96"/>
    </location>
</feature>
<dbReference type="EMBL" id="BART01032774">
    <property type="protein sequence ID" value="GAH14592.1"/>
    <property type="molecule type" value="Genomic_DNA"/>
</dbReference>
<evidence type="ECO:0000313" key="4">
    <source>
        <dbReference type="EMBL" id="GAH14592.1"/>
    </source>
</evidence>
<dbReference type="AlphaFoldDB" id="X1D343"/>
<name>X1D343_9ZZZZ</name>
<accession>X1D343</accession>
<evidence type="ECO:0008006" key="5">
    <source>
        <dbReference type="Google" id="ProtNLM"/>
    </source>
</evidence>
<dbReference type="GO" id="GO:0009307">
    <property type="term" value="P:DNA restriction-modification system"/>
    <property type="evidence" value="ECO:0007669"/>
    <property type="project" value="UniProtKB-KW"/>
</dbReference>
<dbReference type="Gene3D" id="3.90.220.20">
    <property type="entry name" value="DNA methylase specificity domains"/>
    <property type="match status" value="1"/>
</dbReference>
<evidence type="ECO:0000256" key="3">
    <source>
        <dbReference type="SAM" id="Coils"/>
    </source>
</evidence>
<evidence type="ECO:0000256" key="2">
    <source>
        <dbReference type="ARBA" id="ARBA00023125"/>
    </source>
</evidence>
<reference evidence="4" key="1">
    <citation type="journal article" date="2014" name="Front. Microbiol.">
        <title>High frequency of phylogenetically diverse reductive dehalogenase-homologous genes in deep subseafloor sedimentary metagenomes.</title>
        <authorList>
            <person name="Kawai M."/>
            <person name="Futagami T."/>
            <person name="Toyoda A."/>
            <person name="Takaki Y."/>
            <person name="Nishi S."/>
            <person name="Hori S."/>
            <person name="Arai W."/>
            <person name="Tsubouchi T."/>
            <person name="Morono Y."/>
            <person name="Uchiyama I."/>
            <person name="Ito T."/>
            <person name="Fujiyama A."/>
            <person name="Inagaki F."/>
            <person name="Takami H."/>
        </authorList>
    </citation>
    <scope>NUCLEOTIDE SEQUENCE</scope>
    <source>
        <strain evidence="4">Expedition CK06-06</strain>
    </source>
</reference>
<sequence length="96" mass="11299">LILKINENKINKEYLALCINSIIGKLQIKRDGGGSAITYWRPEQIKNLQVPILYKKIQQEISSLIEQSHETKQRARELWEEAKRKVEKAIENEIRK</sequence>
<proteinExistence type="predicted"/>
<comment type="caution">
    <text evidence="4">The sequence shown here is derived from an EMBL/GenBank/DDBJ whole genome shotgun (WGS) entry which is preliminary data.</text>
</comment>
<keyword evidence="3" id="KW-0175">Coiled coil</keyword>
<keyword evidence="1" id="KW-0680">Restriction system</keyword>
<organism evidence="4">
    <name type="scientific">marine sediment metagenome</name>
    <dbReference type="NCBI Taxonomy" id="412755"/>
    <lineage>
        <taxon>unclassified sequences</taxon>
        <taxon>metagenomes</taxon>
        <taxon>ecological metagenomes</taxon>
    </lineage>
</organism>
<dbReference type="SUPFAM" id="SSF116734">
    <property type="entry name" value="DNA methylase specificity domain"/>
    <property type="match status" value="1"/>
</dbReference>
<keyword evidence="2" id="KW-0238">DNA-binding</keyword>